<name>A0AAI8Z4W7_9PEZI</name>
<sequence length="200" mass="22717">MQSVMEMIPTPSTNELDAPSLRKCDHLSCPGMPDEQAGQANWNTYADFMSRDAVEVRQNMKALEFVPAGNCIEVGVLKGTQRIVLAIRADESRMLFDNMCEEERDKYYMASRDRHSREIWQRKIVLVATPYRSTLAGPTEADENELTDQHGVPGFLAAAHVLKWSLVVFNREFRSSISYSDTWNKIKDALEEADLLNAEL</sequence>
<protein>
    <submittedName>
        <fullName evidence="1">Uncharacterized protein</fullName>
    </submittedName>
</protein>
<accession>A0AAI8Z4W7</accession>
<evidence type="ECO:0000313" key="2">
    <source>
        <dbReference type="Proteomes" id="UP001296104"/>
    </source>
</evidence>
<dbReference type="Proteomes" id="UP001296104">
    <property type="component" value="Unassembled WGS sequence"/>
</dbReference>
<gene>
    <name evidence="1" type="ORF">LECACI_7A007667</name>
</gene>
<dbReference type="AlphaFoldDB" id="A0AAI8Z4W7"/>
<comment type="caution">
    <text evidence="1">The sequence shown here is derived from an EMBL/GenBank/DDBJ whole genome shotgun (WGS) entry which is preliminary data.</text>
</comment>
<reference evidence="1" key="1">
    <citation type="submission" date="2023-11" db="EMBL/GenBank/DDBJ databases">
        <authorList>
            <person name="Alioto T."/>
            <person name="Alioto T."/>
            <person name="Gomez Garrido J."/>
        </authorList>
    </citation>
    <scope>NUCLEOTIDE SEQUENCE</scope>
</reference>
<proteinExistence type="predicted"/>
<dbReference type="EMBL" id="CAVMBE010000064">
    <property type="protein sequence ID" value="CAK4032509.1"/>
    <property type="molecule type" value="Genomic_DNA"/>
</dbReference>
<evidence type="ECO:0000313" key="1">
    <source>
        <dbReference type="EMBL" id="CAK4032509.1"/>
    </source>
</evidence>
<keyword evidence="2" id="KW-1185">Reference proteome</keyword>
<organism evidence="1 2">
    <name type="scientific">Lecanosticta acicola</name>
    <dbReference type="NCBI Taxonomy" id="111012"/>
    <lineage>
        <taxon>Eukaryota</taxon>
        <taxon>Fungi</taxon>
        <taxon>Dikarya</taxon>
        <taxon>Ascomycota</taxon>
        <taxon>Pezizomycotina</taxon>
        <taxon>Dothideomycetes</taxon>
        <taxon>Dothideomycetidae</taxon>
        <taxon>Mycosphaerellales</taxon>
        <taxon>Mycosphaerellaceae</taxon>
        <taxon>Lecanosticta</taxon>
    </lineage>
</organism>